<dbReference type="Proteomes" id="UP000035955">
    <property type="component" value="Unassembled WGS sequence"/>
</dbReference>
<name>A0A0J6T8A9_9HYPH</name>
<gene>
    <name evidence="1" type="ORF">VQ02_04640</name>
</gene>
<dbReference type="RefSeq" id="WP_048442995.1">
    <property type="nucleotide sequence ID" value="NZ_LABY01000028.1"/>
</dbReference>
<evidence type="ECO:0000313" key="1">
    <source>
        <dbReference type="EMBL" id="KMO41808.1"/>
    </source>
</evidence>
<dbReference type="AlphaFoldDB" id="A0A0J6T8A9"/>
<reference evidence="1 2" key="1">
    <citation type="submission" date="2015-03" db="EMBL/GenBank/DDBJ databases">
        <title>Genome sequencing of Methylobacterium variabile DSM 16961.</title>
        <authorList>
            <person name="Chaudhry V."/>
            <person name="Patil P.B."/>
        </authorList>
    </citation>
    <scope>NUCLEOTIDE SEQUENCE [LARGE SCALE GENOMIC DNA]</scope>
    <source>
        <strain evidence="1 2">DSM 16961</strain>
    </source>
</reference>
<dbReference type="EMBL" id="LABY01000028">
    <property type="protein sequence ID" value="KMO41808.1"/>
    <property type="molecule type" value="Genomic_DNA"/>
</dbReference>
<keyword evidence="2" id="KW-1185">Reference proteome</keyword>
<dbReference type="PATRIC" id="fig|298794.3.peg.4381"/>
<dbReference type="OrthoDB" id="6183205at2"/>
<protein>
    <submittedName>
        <fullName evidence="1">Uncharacterized protein</fullName>
    </submittedName>
</protein>
<evidence type="ECO:0000313" key="2">
    <source>
        <dbReference type="Proteomes" id="UP000035955"/>
    </source>
</evidence>
<accession>A0A0J6T8A9</accession>
<proteinExistence type="predicted"/>
<comment type="caution">
    <text evidence="1">The sequence shown here is derived from an EMBL/GenBank/DDBJ whole genome shotgun (WGS) entry which is preliminary data.</text>
</comment>
<organism evidence="1 2">
    <name type="scientific">Methylobacterium variabile</name>
    <dbReference type="NCBI Taxonomy" id="298794"/>
    <lineage>
        <taxon>Bacteria</taxon>
        <taxon>Pseudomonadati</taxon>
        <taxon>Pseudomonadota</taxon>
        <taxon>Alphaproteobacteria</taxon>
        <taxon>Hyphomicrobiales</taxon>
        <taxon>Methylobacteriaceae</taxon>
        <taxon>Methylobacterium</taxon>
    </lineage>
</organism>
<sequence>MPAIIPTHYLDRMCETRDYQDLVWISGVLCGSRYFQSHAPTYGFPDAAFSIVERVAWFAQGIRSGAWTYYEAALPECQTAMLAVLERDTSHPDFAEKYAFGMREWRVPTAMRALDHWLDASDDRNTSIAWQIVAANRGLIQRLASTDR</sequence>